<sequence>MDRLSLMHSFATVARTGSFSGAARELNFSSSLVSRHVAELERQLGVTLLNRTARSVSLTEPGARYAEFAARVLGEIAAEEAGISELHDRAEGALSVVAPQWACDLGLGEAMAAFATRHPRIQVRFDLGEASGRTYGFLDSGYDVALHTRELRDSSVRLRKITALPSVLCASAGYLGLRGAPIRPDDLAGHDCLVHSDEPVWRLGREPGCPQHKVRGAVYCSNSYRALREAAVQGRGIALLPLRTAGEEVLSGSLLPLLTEAGTPECPLYAVYGPGAAVPRKVSVFLDFLTAWFRENPALPGADV</sequence>
<dbReference type="Pfam" id="PF03466">
    <property type="entry name" value="LysR_substrate"/>
    <property type="match status" value="1"/>
</dbReference>
<keyword evidence="7" id="KW-1185">Reference proteome</keyword>
<evidence type="ECO:0000256" key="1">
    <source>
        <dbReference type="ARBA" id="ARBA00009437"/>
    </source>
</evidence>
<keyword evidence="3" id="KW-0238">DNA-binding</keyword>
<dbReference type="InterPro" id="IPR000847">
    <property type="entry name" value="LysR_HTH_N"/>
</dbReference>
<protein>
    <submittedName>
        <fullName evidence="6">LysR family transcriptional regulator</fullName>
    </submittedName>
</protein>
<dbReference type="CDD" id="cd08422">
    <property type="entry name" value="PBP2_CrgA_like"/>
    <property type="match status" value="1"/>
</dbReference>
<dbReference type="RefSeq" id="WP_345639736.1">
    <property type="nucleotide sequence ID" value="NZ_BAABEP010000001.1"/>
</dbReference>
<keyword evidence="2" id="KW-0805">Transcription regulation</keyword>
<dbReference type="InterPro" id="IPR005119">
    <property type="entry name" value="LysR_subst-bd"/>
</dbReference>
<proteinExistence type="inferred from homology"/>
<accession>A0ABP7DQR8</accession>
<dbReference type="SUPFAM" id="SSF53850">
    <property type="entry name" value="Periplasmic binding protein-like II"/>
    <property type="match status" value="1"/>
</dbReference>
<feature type="domain" description="HTH lysR-type" evidence="5">
    <location>
        <begin position="1"/>
        <end position="59"/>
    </location>
</feature>
<dbReference type="Proteomes" id="UP001499884">
    <property type="component" value="Unassembled WGS sequence"/>
</dbReference>
<organism evidence="6 7">
    <name type="scientific">Streptomyces tremellae</name>
    <dbReference type="NCBI Taxonomy" id="1124239"/>
    <lineage>
        <taxon>Bacteria</taxon>
        <taxon>Bacillati</taxon>
        <taxon>Actinomycetota</taxon>
        <taxon>Actinomycetes</taxon>
        <taxon>Kitasatosporales</taxon>
        <taxon>Streptomycetaceae</taxon>
        <taxon>Streptomyces</taxon>
    </lineage>
</organism>
<dbReference type="EMBL" id="BAABEP010000001">
    <property type="protein sequence ID" value="GAA3706769.1"/>
    <property type="molecule type" value="Genomic_DNA"/>
</dbReference>
<keyword evidence="4" id="KW-0804">Transcription</keyword>
<evidence type="ECO:0000313" key="7">
    <source>
        <dbReference type="Proteomes" id="UP001499884"/>
    </source>
</evidence>
<dbReference type="InterPro" id="IPR058163">
    <property type="entry name" value="LysR-type_TF_proteobact-type"/>
</dbReference>
<evidence type="ECO:0000256" key="4">
    <source>
        <dbReference type="ARBA" id="ARBA00023163"/>
    </source>
</evidence>
<gene>
    <name evidence="6" type="ORF">GCM10023082_00920</name>
</gene>
<dbReference type="PROSITE" id="PS50931">
    <property type="entry name" value="HTH_LYSR"/>
    <property type="match status" value="1"/>
</dbReference>
<dbReference type="Pfam" id="PF00126">
    <property type="entry name" value="HTH_1"/>
    <property type="match status" value="1"/>
</dbReference>
<dbReference type="Gene3D" id="3.40.190.290">
    <property type="match status" value="1"/>
</dbReference>
<evidence type="ECO:0000259" key="5">
    <source>
        <dbReference type="PROSITE" id="PS50931"/>
    </source>
</evidence>
<evidence type="ECO:0000256" key="2">
    <source>
        <dbReference type="ARBA" id="ARBA00023015"/>
    </source>
</evidence>
<comment type="caution">
    <text evidence="6">The sequence shown here is derived from an EMBL/GenBank/DDBJ whole genome shotgun (WGS) entry which is preliminary data.</text>
</comment>
<evidence type="ECO:0000313" key="6">
    <source>
        <dbReference type="EMBL" id="GAA3706769.1"/>
    </source>
</evidence>
<dbReference type="InterPro" id="IPR036390">
    <property type="entry name" value="WH_DNA-bd_sf"/>
</dbReference>
<dbReference type="PANTHER" id="PTHR30537:SF5">
    <property type="entry name" value="HTH-TYPE TRANSCRIPTIONAL ACTIVATOR TTDR-RELATED"/>
    <property type="match status" value="1"/>
</dbReference>
<dbReference type="Gene3D" id="1.10.10.10">
    <property type="entry name" value="Winged helix-like DNA-binding domain superfamily/Winged helix DNA-binding domain"/>
    <property type="match status" value="1"/>
</dbReference>
<evidence type="ECO:0000256" key="3">
    <source>
        <dbReference type="ARBA" id="ARBA00023125"/>
    </source>
</evidence>
<comment type="similarity">
    <text evidence="1">Belongs to the LysR transcriptional regulatory family.</text>
</comment>
<dbReference type="PANTHER" id="PTHR30537">
    <property type="entry name" value="HTH-TYPE TRANSCRIPTIONAL REGULATOR"/>
    <property type="match status" value="1"/>
</dbReference>
<dbReference type="InterPro" id="IPR036388">
    <property type="entry name" value="WH-like_DNA-bd_sf"/>
</dbReference>
<reference evidence="7" key="1">
    <citation type="journal article" date="2019" name="Int. J. Syst. Evol. Microbiol.">
        <title>The Global Catalogue of Microorganisms (GCM) 10K type strain sequencing project: providing services to taxonomists for standard genome sequencing and annotation.</title>
        <authorList>
            <consortium name="The Broad Institute Genomics Platform"/>
            <consortium name="The Broad Institute Genome Sequencing Center for Infectious Disease"/>
            <person name="Wu L."/>
            <person name="Ma J."/>
        </authorList>
    </citation>
    <scope>NUCLEOTIDE SEQUENCE [LARGE SCALE GENOMIC DNA]</scope>
    <source>
        <strain evidence="7">JCM 30846</strain>
    </source>
</reference>
<name>A0ABP7DQR8_9ACTN</name>
<dbReference type="SUPFAM" id="SSF46785">
    <property type="entry name" value="Winged helix' DNA-binding domain"/>
    <property type="match status" value="1"/>
</dbReference>